<reference evidence="1 2" key="1">
    <citation type="journal article" date="2015" name="Proc. Natl. Acad. Sci. U.S.A.">
        <title>The resurrection genome of Boea hygrometrica: A blueprint for survival of dehydration.</title>
        <authorList>
            <person name="Xiao L."/>
            <person name="Yang G."/>
            <person name="Zhang L."/>
            <person name="Yang X."/>
            <person name="Zhao S."/>
            <person name="Ji Z."/>
            <person name="Zhou Q."/>
            <person name="Hu M."/>
            <person name="Wang Y."/>
            <person name="Chen M."/>
            <person name="Xu Y."/>
            <person name="Jin H."/>
            <person name="Xiao X."/>
            <person name="Hu G."/>
            <person name="Bao F."/>
            <person name="Hu Y."/>
            <person name="Wan P."/>
            <person name="Li L."/>
            <person name="Deng X."/>
            <person name="Kuang T."/>
            <person name="Xiang C."/>
            <person name="Zhu J.K."/>
            <person name="Oliver M.J."/>
            <person name="He Y."/>
        </authorList>
    </citation>
    <scope>NUCLEOTIDE SEQUENCE [LARGE SCALE GENOMIC DNA]</scope>
    <source>
        <strain evidence="2">cv. XS01</strain>
    </source>
</reference>
<dbReference type="AlphaFoldDB" id="A0A2Z7ALG4"/>
<sequence>MSLFDLQDVCIAIGSLAILDLPMVADLIGIYGLKGPFLSIPTFVFDDFGGAGFLVSCSVDCYSLEVVERIVEVSVKLLVYEDFWRNLIERSLIVVRFWIFSSSESLPYFPSQERSGCLGRELQRLVRTLLRCVVPEKSNAIIEVVTTGFECLPPSCDGLTGSEDHGTMISPVDTPCGYRGKLDDLPVDTLV</sequence>
<gene>
    <name evidence="1" type="ORF">F511_40522</name>
</gene>
<dbReference type="EMBL" id="KV014149">
    <property type="protein sequence ID" value="KZV22674.1"/>
    <property type="molecule type" value="Genomic_DNA"/>
</dbReference>
<evidence type="ECO:0000313" key="2">
    <source>
        <dbReference type="Proteomes" id="UP000250235"/>
    </source>
</evidence>
<organism evidence="1 2">
    <name type="scientific">Dorcoceras hygrometricum</name>
    <dbReference type="NCBI Taxonomy" id="472368"/>
    <lineage>
        <taxon>Eukaryota</taxon>
        <taxon>Viridiplantae</taxon>
        <taxon>Streptophyta</taxon>
        <taxon>Embryophyta</taxon>
        <taxon>Tracheophyta</taxon>
        <taxon>Spermatophyta</taxon>
        <taxon>Magnoliopsida</taxon>
        <taxon>eudicotyledons</taxon>
        <taxon>Gunneridae</taxon>
        <taxon>Pentapetalae</taxon>
        <taxon>asterids</taxon>
        <taxon>lamiids</taxon>
        <taxon>Lamiales</taxon>
        <taxon>Gesneriaceae</taxon>
        <taxon>Didymocarpoideae</taxon>
        <taxon>Trichosporeae</taxon>
        <taxon>Loxocarpinae</taxon>
        <taxon>Dorcoceras</taxon>
    </lineage>
</organism>
<dbReference type="Proteomes" id="UP000250235">
    <property type="component" value="Unassembled WGS sequence"/>
</dbReference>
<name>A0A2Z7ALG4_9LAMI</name>
<protein>
    <submittedName>
        <fullName evidence="1">Uncharacterized protein</fullName>
    </submittedName>
</protein>
<accession>A0A2Z7ALG4</accession>
<keyword evidence="2" id="KW-1185">Reference proteome</keyword>
<proteinExistence type="predicted"/>
<evidence type="ECO:0000313" key="1">
    <source>
        <dbReference type="EMBL" id="KZV22674.1"/>
    </source>
</evidence>